<dbReference type="InterPro" id="IPR027417">
    <property type="entry name" value="P-loop_NTPase"/>
</dbReference>
<feature type="repeat" description="ANK" evidence="3">
    <location>
        <begin position="779"/>
        <end position="811"/>
    </location>
</feature>
<dbReference type="InterPro" id="IPR036770">
    <property type="entry name" value="Ankyrin_rpt-contain_sf"/>
</dbReference>
<dbReference type="Gene3D" id="3.40.50.300">
    <property type="entry name" value="P-loop containing nucleotide triphosphate hydrolases"/>
    <property type="match status" value="1"/>
</dbReference>
<dbReference type="Pfam" id="PF12796">
    <property type="entry name" value="Ank_2"/>
    <property type="match status" value="4"/>
</dbReference>
<dbReference type="Pfam" id="PF00023">
    <property type="entry name" value="Ank"/>
    <property type="match status" value="2"/>
</dbReference>
<feature type="repeat" description="ANK" evidence="3">
    <location>
        <begin position="845"/>
        <end position="877"/>
    </location>
</feature>
<feature type="repeat" description="ANK" evidence="3">
    <location>
        <begin position="746"/>
        <end position="778"/>
    </location>
</feature>
<dbReference type="Pfam" id="PF24883">
    <property type="entry name" value="NPHP3_N"/>
    <property type="match status" value="1"/>
</dbReference>
<feature type="repeat" description="ANK" evidence="3">
    <location>
        <begin position="713"/>
        <end position="745"/>
    </location>
</feature>
<dbReference type="SUPFAM" id="SSF52540">
    <property type="entry name" value="P-loop containing nucleoside triphosphate hydrolases"/>
    <property type="match status" value="1"/>
</dbReference>
<sequence length="1656" mass="179563">MDPLSLAASIIAVVQVSQSIVLACYRIRHAIKDADDDIARLIADVESLEATLEELRDIVPSSNNDPSALDSLSIEDGGNNQKRPASAACLAALRSCETTLKELDQKLQPLAKPGLKTKLRWPFESSLIERKLTEIGKLKATLQLALAAYHARVLGQQSQKLDDLTTHTKRAAILSWFKTSDPEQNHKLSRSRHEQNTSQWIFDVKEFADWKQNPGKSLWLHGIPGAGKTILCSTVVDNIIQEVASQKSNSRVVYFYFDFSDAKKQSVADLTKSLIYQLISAHSDIPEAAEALFAKCNGLTEPGLDELFGLMTEISRTKRTFVFVDALDECPKEERPAFLETFFQDSLPDNLSLWITSRREPDIEAVLKPSATHTVCIQNSSIDADVRIHVNNSIARDPRLSKWKPAVQNDISNAIVGGSHGMFRWAVCQLDTMKKCLTPAMVHAELKRMPETLDQTYDRILQTVPSLHHPFVQSALHWLAFSTRPLQLRELAEAAVVSPEEEVFDPDLSRLFDENMILELCGSLLGHRAVSLPTYVDKNFVVVSLAHFSVKEYILSPRLGRGALAAYHTSERLASLFIARSCLLYLLSYNSGEVATKLEFDSWPLLEYAARQWIPHWRNAVAGAKKMELSDLRGLAEKLLDPTSGEAYVNWLNVSIPDTGVEKNLYGSAFHREMRRSAHNLPQPLYWAAYLGDVELVEWLIEQGADVCTVEGNLGSALGAAAYQGYSDVVECLLLHGADPNLANTEFGNVLQVAALGGSVKVVKQLLDAGAQLNAQGGTYNTALIAAASKENYDMVALLIKRGADLNLGSRQHGSSLYQAALAGDTKMAVTLLAAGADINALGTSEGTALYAAATSGSVPLVQLLLRKGAEVNKFGPLGEFGYPISAAANKGHSQIARILIRAGANVNVWGGHRGVTCLEAAVESRDMAIFRVVLDAGADPSIRGDLYENCFHAAIWTGEHDMAKVLLDRNADFGDEAFLTAIELHDDKPFFLERLLERNPNLNAWDKNIGSALHVAVRKRCEKAALLLLQRGTYIDTVNEDGSVLFEAVEQRMTQVAKELLLRGADPNRKTKHETPFTASIYRALRGGEGNLELAELLLQKGADVDGGNGLAVYWAATSEGDKNESVLRFLVKHGANLNLVAAREGCTALQGAAKEGRKDMVDLLIELGAEINGPAGDDGFVIHYAVQSADKSMVRHVLQKGALIDDSRPYCSSLQRAVSGHKNDLIPLLLDSGADIRAVSPARAMNRWGKNREAYAILIEQGAVFDNNRDATSLQGLKDTIKFLLDVGAHINYAPNSVASALVGACRKSDIRTAEFLLEHGADPNLVVQKHVTALSAAVRTTGNLQLVELLLSYGAEIGLGEGYVFQQAVWGGEKILARLLEEPMTNSQRERFLDAALQSAAHWAVRDIVGWLVDQGANPAYSGGCHGCPLTAALCSSHIYDAAATFLLKAGANPNLQGGELYTALQAAARYCPDMVAPLLSAGADPLAVTDGPYGTALHAAAYAHNVPAIEALLAAGADPNVVAGKYGTPLQAAAKLETVRSGWSAGAGSLSALKALAAAGADVHALGGKYGSALQMAAKSGNLGALRWLVEDMRVDLNVLGGRFGSVREAAVRKGRWGVVVYLERVGGKINWEGTFNQDGKQWKDFKVTWRQ</sequence>
<evidence type="ECO:0000313" key="6">
    <source>
        <dbReference type="EMBL" id="KAK0717813.1"/>
    </source>
</evidence>
<keyword evidence="7" id="KW-1185">Reference proteome</keyword>
<name>A0AA40E041_9PEZI</name>
<feature type="repeat" description="ANK" evidence="3">
    <location>
        <begin position="812"/>
        <end position="844"/>
    </location>
</feature>
<dbReference type="SUPFAM" id="SSF48403">
    <property type="entry name" value="Ankyrin repeat"/>
    <property type="match status" value="3"/>
</dbReference>
<dbReference type="GeneID" id="85321108"/>
<dbReference type="EMBL" id="JAUIRO010000004">
    <property type="protein sequence ID" value="KAK0717813.1"/>
    <property type="molecule type" value="Genomic_DNA"/>
</dbReference>
<dbReference type="Gene3D" id="1.25.40.20">
    <property type="entry name" value="Ankyrin repeat-containing domain"/>
    <property type="match status" value="4"/>
</dbReference>
<dbReference type="InterPro" id="IPR002110">
    <property type="entry name" value="Ankyrin_rpt"/>
</dbReference>
<dbReference type="RefSeq" id="XP_060296606.1">
    <property type="nucleotide sequence ID" value="XM_060437838.1"/>
</dbReference>
<accession>A0AA40E041</accession>
<evidence type="ECO:0000256" key="2">
    <source>
        <dbReference type="ARBA" id="ARBA00023043"/>
    </source>
</evidence>
<evidence type="ECO:0000259" key="5">
    <source>
        <dbReference type="PROSITE" id="PS50837"/>
    </source>
</evidence>
<dbReference type="PROSITE" id="PS50088">
    <property type="entry name" value="ANK_REPEAT"/>
    <property type="match status" value="10"/>
</dbReference>
<proteinExistence type="predicted"/>
<feature type="repeat" description="ANK" evidence="3">
    <location>
        <begin position="1499"/>
        <end position="1528"/>
    </location>
</feature>
<organism evidence="6 7">
    <name type="scientific">Lasiosphaeria miniovina</name>
    <dbReference type="NCBI Taxonomy" id="1954250"/>
    <lineage>
        <taxon>Eukaryota</taxon>
        <taxon>Fungi</taxon>
        <taxon>Dikarya</taxon>
        <taxon>Ascomycota</taxon>
        <taxon>Pezizomycotina</taxon>
        <taxon>Sordariomycetes</taxon>
        <taxon>Sordariomycetidae</taxon>
        <taxon>Sordariales</taxon>
        <taxon>Lasiosphaeriaceae</taxon>
        <taxon>Lasiosphaeria</taxon>
    </lineage>
</organism>
<reference evidence="6" key="1">
    <citation type="submission" date="2023-06" db="EMBL/GenBank/DDBJ databases">
        <title>Genome-scale phylogeny and comparative genomics of the fungal order Sordariales.</title>
        <authorList>
            <consortium name="Lawrence Berkeley National Laboratory"/>
            <person name="Hensen N."/>
            <person name="Bonometti L."/>
            <person name="Westerberg I."/>
            <person name="Brannstrom I.O."/>
            <person name="Guillou S."/>
            <person name="Cros-Aarteil S."/>
            <person name="Calhoun S."/>
            <person name="Haridas S."/>
            <person name="Kuo A."/>
            <person name="Mondo S."/>
            <person name="Pangilinan J."/>
            <person name="Riley R."/>
            <person name="LaButti K."/>
            <person name="Andreopoulos B."/>
            <person name="Lipzen A."/>
            <person name="Chen C."/>
            <person name="Yanf M."/>
            <person name="Daum C."/>
            <person name="Ng V."/>
            <person name="Clum A."/>
            <person name="Steindorff A."/>
            <person name="Ohm R."/>
            <person name="Martin F."/>
            <person name="Silar P."/>
            <person name="Natvig D."/>
            <person name="Lalanne C."/>
            <person name="Gautier V."/>
            <person name="Ament-velasquez S.L."/>
            <person name="Kruys A."/>
            <person name="Hutchinson M.I."/>
            <person name="Powell A.J."/>
            <person name="Barry K."/>
            <person name="Miller A.N."/>
            <person name="Grigoriev I.V."/>
            <person name="Debuchy R."/>
            <person name="Gladieux P."/>
            <person name="Thoren M.H."/>
            <person name="Johannesson H."/>
        </authorList>
    </citation>
    <scope>NUCLEOTIDE SEQUENCE</scope>
    <source>
        <strain evidence="6">SMH2392-1A</strain>
    </source>
</reference>
<dbReference type="InterPro" id="IPR056884">
    <property type="entry name" value="NPHP3-like_N"/>
</dbReference>
<evidence type="ECO:0000256" key="1">
    <source>
        <dbReference type="ARBA" id="ARBA00022737"/>
    </source>
</evidence>
<dbReference type="SMART" id="SM00248">
    <property type="entry name" value="ANK"/>
    <property type="match status" value="25"/>
</dbReference>
<feature type="region of interest" description="Disordered" evidence="4">
    <location>
        <begin position="59"/>
        <end position="80"/>
    </location>
</feature>
<feature type="repeat" description="ANK" evidence="3">
    <location>
        <begin position="914"/>
        <end position="946"/>
    </location>
</feature>
<dbReference type="PROSITE" id="PS50837">
    <property type="entry name" value="NACHT"/>
    <property type="match status" value="1"/>
</dbReference>
<evidence type="ECO:0000256" key="4">
    <source>
        <dbReference type="SAM" id="MobiDB-lite"/>
    </source>
</evidence>
<feature type="repeat" description="ANK" evidence="3">
    <location>
        <begin position="880"/>
        <end position="912"/>
    </location>
</feature>
<keyword evidence="1" id="KW-0677">Repeat</keyword>
<feature type="repeat" description="ANK" evidence="3">
    <location>
        <begin position="680"/>
        <end position="712"/>
    </location>
</feature>
<dbReference type="PROSITE" id="PS50297">
    <property type="entry name" value="ANK_REP_REGION"/>
    <property type="match status" value="6"/>
</dbReference>
<comment type="caution">
    <text evidence="6">The sequence shown here is derived from an EMBL/GenBank/DDBJ whole genome shotgun (WGS) entry which is preliminary data.</text>
</comment>
<evidence type="ECO:0000256" key="3">
    <source>
        <dbReference type="PROSITE-ProRule" id="PRU00023"/>
    </source>
</evidence>
<protein>
    <submittedName>
        <fullName evidence="6">Ankyrin repeat-containing domain protein</fullName>
    </submittedName>
</protein>
<dbReference type="PANTHER" id="PTHR24198">
    <property type="entry name" value="ANKYRIN REPEAT AND PROTEIN KINASE DOMAIN-CONTAINING PROTEIN"/>
    <property type="match status" value="1"/>
</dbReference>
<dbReference type="PANTHER" id="PTHR24198:SF194">
    <property type="entry name" value="INVERSIN-A"/>
    <property type="match status" value="1"/>
</dbReference>
<dbReference type="InterPro" id="IPR007111">
    <property type="entry name" value="NACHT_NTPase"/>
</dbReference>
<feature type="repeat" description="ANK" evidence="3">
    <location>
        <begin position="1146"/>
        <end position="1174"/>
    </location>
</feature>
<dbReference type="Proteomes" id="UP001172101">
    <property type="component" value="Unassembled WGS sequence"/>
</dbReference>
<evidence type="ECO:0000313" key="7">
    <source>
        <dbReference type="Proteomes" id="UP001172101"/>
    </source>
</evidence>
<gene>
    <name evidence="6" type="ORF">B0T26DRAFT_646716</name>
</gene>
<keyword evidence="2 3" id="KW-0040">ANK repeat</keyword>
<feature type="domain" description="NACHT" evidence="5">
    <location>
        <begin position="216"/>
        <end position="358"/>
    </location>
</feature>